<evidence type="ECO:0000313" key="2">
    <source>
        <dbReference type="EMBL" id="JAW15214.1"/>
    </source>
</evidence>
<dbReference type="AlphaFoldDB" id="A0A224XVM2"/>
<feature type="transmembrane region" description="Helical" evidence="1">
    <location>
        <begin position="6"/>
        <end position="24"/>
    </location>
</feature>
<sequence length="89" mass="10902">MWVLILVDFQIFVIFSYSVLFRHYNKQRGNLNNTNYFCLKPEKLWVPTIYFYKCKYLYFLNANISFLSKKYGNIPHPHPKNEARKRCKK</sequence>
<keyword evidence="1" id="KW-0472">Membrane</keyword>
<name>A0A224XVM2_9HEMI</name>
<organism evidence="2">
    <name type="scientific">Panstrongylus lignarius</name>
    <dbReference type="NCBI Taxonomy" id="156445"/>
    <lineage>
        <taxon>Eukaryota</taxon>
        <taxon>Metazoa</taxon>
        <taxon>Ecdysozoa</taxon>
        <taxon>Arthropoda</taxon>
        <taxon>Hexapoda</taxon>
        <taxon>Insecta</taxon>
        <taxon>Pterygota</taxon>
        <taxon>Neoptera</taxon>
        <taxon>Paraneoptera</taxon>
        <taxon>Hemiptera</taxon>
        <taxon>Heteroptera</taxon>
        <taxon>Panheteroptera</taxon>
        <taxon>Cimicomorpha</taxon>
        <taxon>Reduviidae</taxon>
        <taxon>Triatominae</taxon>
        <taxon>Panstrongylus</taxon>
    </lineage>
</organism>
<reference evidence="2" key="1">
    <citation type="journal article" date="2018" name="PLoS Negl. Trop. Dis.">
        <title>An insight into the salivary gland and fat body transcriptome of Panstrongylus lignarius (Hemiptera: Heteroptera), the main vector of Chagas disease in Peru.</title>
        <authorList>
            <person name="Nevoa J.C."/>
            <person name="Mendes M.T."/>
            <person name="da Silva M.V."/>
            <person name="Soares S.C."/>
            <person name="Oliveira C.J.F."/>
            <person name="Ribeiro J.M.C."/>
        </authorList>
    </citation>
    <scope>NUCLEOTIDE SEQUENCE</scope>
</reference>
<keyword evidence="1" id="KW-1133">Transmembrane helix</keyword>
<protein>
    <submittedName>
        <fullName evidence="2">Putative secreted protein</fullName>
    </submittedName>
</protein>
<keyword evidence="1" id="KW-0812">Transmembrane</keyword>
<dbReference type="EMBL" id="GFTR01001212">
    <property type="protein sequence ID" value="JAW15214.1"/>
    <property type="molecule type" value="Transcribed_RNA"/>
</dbReference>
<proteinExistence type="predicted"/>
<evidence type="ECO:0000256" key="1">
    <source>
        <dbReference type="SAM" id="Phobius"/>
    </source>
</evidence>
<accession>A0A224XVM2</accession>